<comment type="catalytic activity">
    <reaction evidence="1">
        <text>ATP + protein L-histidine = ADP + protein N-phospho-L-histidine.</text>
        <dbReference type="EC" id="2.7.13.3"/>
    </reaction>
</comment>
<feature type="domain" description="HAMP" evidence="16">
    <location>
        <begin position="328"/>
        <end position="380"/>
    </location>
</feature>
<evidence type="ECO:0000259" key="15">
    <source>
        <dbReference type="PROSITE" id="PS50109"/>
    </source>
</evidence>
<dbReference type="InterPro" id="IPR050640">
    <property type="entry name" value="Bact_2-comp_sensor_kinase"/>
</dbReference>
<dbReference type="Gene3D" id="6.10.340.10">
    <property type="match status" value="1"/>
</dbReference>
<dbReference type="AlphaFoldDB" id="A0A1R1F464"/>
<evidence type="ECO:0000256" key="10">
    <source>
        <dbReference type="ARBA" id="ARBA00022840"/>
    </source>
</evidence>
<dbReference type="SUPFAM" id="SSF158472">
    <property type="entry name" value="HAMP domain-like"/>
    <property type="match status" value="1"/>
</dbReference>
<evidence type="ECO:0000256" key="5">
    <source>
        <dbReference type="ARBA" id="ARBA00022553"/>
    </source>
</evidence>
<keyword evidence="4" id="KW-1003">Cell membrane</keyword>
<evidence type="ECO:0000256" key="4">
    <source>
        <dbReference type="ARBA" id="ARBA00022475"/>
    </source>
</evidence>
<evidence type="ECO:0000256" key="2">
    <source>
        <dbReference type="ARBA" id="ARBA00004651"/>
    </source>
</evidence>
<protein>
    <recommendedName>
        <fullName evidence="3">histidine kinase</fullName>
        <ecNumber evidence="3">2.7.13.3</ecNumber>
    </recommendedName>
</protein>
<evidence type="ECO:0000256" key="3">
    <source>
        <dbReference type="ARBA" id="ARBA00012438"/>
    </source>
</evidence>
<dbReference type="SMART" id="SM00387">
    <property type="entry name" value="HATPase_c"/>
    <property type="match status" value="1"/>
</dbReference>
<keyword evidence="5" id="KW-0597">Phosphoprotein</keyword>
<comment type="subcellular location">
    <subcellularLocation>
        <location evidence="2">Cell membrane</location>
        <topology evidence="2">Multi-pass membrane protein</topology>
    </subcellularLocation>
</comment>
<keyword evidence="13 14" id="KW-0472">Membrane</keyword>
<dbReference type="Proteomes" id="UP000187172">
    <property type="component" value="Unassembled WGS sequence"/>
</dbReference>
<dbReference type="PANTHER" id="PTHR34220">
    <property type="entry name" value="SENSOR HISTIDINE KINASE YPDA"/>
    <property type="match status" value="1"/>
</dbReference>
<evidence type="ECO:0000259" key="16">
    <source>
        <dbReference type="PROSITE" id="PS50885"/>
    </source>
</evidence>
<keyword evidence="8" id="KW-0547">Nucleotide-binding</keyword>
<gene>
    <name evidence="17" type="ORF">BK138_10575</name>
</gene>
<name>A0A1R1F464_9BACL</name>
<dbReference type="Gene3D" id="3.30.450.20">
    <property type="entry name" value="PAS domain"/>
    <property type="match status" value="1"/>
</dbReference>
<evidence type="ECO:0000313" key="17">
    <source>
        <dbReference type="EMBL" id="OMF58898.1"/>
    </source>
</evidence>
<dbReference type="STRING" id="297318.BK138_10575"/>
<comment type="caution">
    <text evidence="17">The sequence shown here is derived from an EMBL/GenBank/DDBJ whole genome shotgun (WGS) entry which is preliminary data.</text>
</comment>
<evidence type="ECO:0000256" key="1">
    <source>
        <dbReference type="ARBA" id="ARBA00000085"/>
    </source>
</evidence>
<dbReference type="Pfam" id="PF02518">
    <property type="entry name" value="HATPase_c"/>
    <property type="match status" value="1"/>
</dbReference>
<dbReference type="InterPro" id="IPR036890">
    <property type="entry name" value="HATPase_C_sf"/>
</dbReference>
<organism evidence="17 18">
    <name type="scientific">Paenibacillus rhizosphaerae</name>
    <dbReference type="NCBI Taxonomy" id="297318"/>
    <lineage>
        <taxon>Bacteria</taxon>
        <taxon>Bacillati</taxon>
        <taxon>Bacillota</taxon>
        <taxon>Bacilli</taxon>
        <taxon>Bacillales</taxon>
        <taxon>Paenibacillaceae</taxon>
        <taxon>Paenibacillus</taxon>
    </lineage>
</organism>
<dbReference type="Pfam" id="PF02743">
    <property type="entry name" value="dCache_1"/>
    <property type="match status" value="1"/>
</dbReference>
<dbReference type="GO" id="GO:0005524">
    <property type="term" value="F:ATP binding"/>
    <property type="evidence" value="ECO:0007669"/>
    <property type="project" value="UniProtKB-KW"/>
</dbReference>
<keyword evidence="12" id="KW-0902">Two-component regulatory system</keyword>
<dbReference type="InterPro" id="IPR010559">
    <property type="entry name" value="Sig_transdc_His_kin_internal"/>
</dbReference>
<evidence type="ECO:0000256" key="7">
    <source>
        <dbReference type="ARBA" id="ARBA00022692"/>
    </source>
</evidence>
<keyword evidence="7 14" id="KW-0812">Transmembrane</keyword>
<dbReference type="SMART" id="SM00304">
    <property type="entry name" value="HAMP"/>
    <property type="match status" value="1"/>
</dbReference>
<dbReference type="CDD" id="cd06225">
    <property type="entry name" value="HAMP"/>
    <property type="match status" value="1"/>
</dbReference>
<evidence type="ECO:0000313" key="18">
    <source>
        <dbReference type="Proteomes" id="UP000187172"/>
    </source>
</evidence>
<accession>A0A1R1F464</accession>
<keyword evidence="11 14" id="KW-1133">Transmembrane helix</keyword>
<dbReference type="EMBL" id="MRTP01000001">
    <property type="protein sequence ID" value="OMF58898.1"/>
    <property type="molecule type" value="Genomic_DNA"/>
</dbReference>
<evidence type="ECO:0000256" key="11">
    <source>
        <dbReference type="ARBA" id="ARBA00022989"/>
    </source>
</evidence>
<feature type="transmembrane region" description="Helical" evidence="14">
    <location>
        <begin position="25"/>
        <end position="45"/>
    </location>
</feature>
<dbReference type="InterPro" id="IPR003660">
    <property type="entry name" value="HAMP_dom"/>
</dbReference>
<dbReference type="PROSITE" id="PS50109">
    <property type="entry name" value="HIS_KIN"/>
    <property type="match status" value="1"/>
</dbReference>
<keyword evidence="9 17" id="KW-0418">Kinase</keyword>
<proteinExistence type="predicted"/>
<keyword evidence="6" id="KW-0808">Transferase</keyword>
<dbReference type="InterPro" id="IPR003594">
    <property type="entry name" value="HATPase_dom"/>
</dbReference>
<evidence type="ECO:0000256" key="12">
    <source>
        <dbReference type="ARBA" id="ARBA00023012"/>
    </source>
</evidence>
<keyword evidence="18" id="KW-1185">Reference proteome</keyword>
<dbReference type="PROSITE" id="PS50885">
    <property type="entry name" value="HAMP"/>
    <property type="match status" value="1"/>
</dbReference>
<feature type="domain" description="Histidine kinase" evidence="15">
    <location>
        <begin position="487"/>
        <end position="596"/>
    </location>
</feature>
<evidence type="ECO:0000256" key="13">
    <source>
        <dbReference type="ARBA" id="ARBA00023136"/>
    </source>
</evidence>
<dbReference type="SUPFAM" id="SSF55874">
    <property type="entry name" value="ATPase domain of HSP90 chaperone/DNA topoisomerase II/histidine kinase"/>
    <property type="match status" value="1"/>
</dbReference>
<evidence type="ECO:0000256" key="8">
    <source>
        <dbReference type="ARBA" id="ARBA00022741"/>
    </source>
</evidence>
<keyword evidence="10" id="KW-0067">ATP-binding</keyword>
<evidence type="ECO:0000256" key="14">
    <source>
        <dbReference type="SAM" id="Phobius"/>
    </source>
</evidence>
<feature type="transmembrane region" description="Helical" evidence="14">
    <location>
        <begin position="307"/>
        <end position="331"/>
    </location>
</feature>
<dbReference type="Pfam" id="PF06580">
    <property type="entry name" value="His_kinase"/>
    <property type="match status" value="1"/>
</dbReference>
<dbReference type="GO" id="GO:0000155">
    <property type="term" value="F:phosphorelay sensor kinase activity"/>
    <property type="evidence" value="ECO:0007669"/>
    <property type="project" value="InterPro"/>
</dbReference>
<dbReference type="InterPro" id="IPR033479">
    <property type="entry name" value="dCache_1"/>
</dbReference>
<dbReference type="RefSeq" id="WP_076169146.1">
    <property type="nucleotide sequence ID" value="NZ_MRTP01000001.1"/>
</dbReference>
<evidence type="ECO:0000256" key="6">
    <source>
        <dbReference type="ARBA" id="ARBA00022679"/>
    </source>
</evidence>
<dbReference type="InterPro" id="IPR005467">
    <property type="entry name" value="His_kinase_dom"/>
</dbReference>
<dbReference type="PANTHER" id="PTHR34220:SF7">
    <property type="entry name" value="SENSOR HISTIDINE KINASE YPDA"/>
    <property type="match status" value="1"/>
</dbReference>
<dbReference type="Pfam" id="PF00672">
    <property type="entry name" value="HAMP"/>
    <property type="match status" value="1"/>
</dbReference>
<reference evidence="17 18" key="1">
    <citation type="submission" date="2016-11" db="EMBL/GenBank/DDBJ databases">
        <title>Paenibacillus species isolates.</title>
        <authorList>
            <person name="Beno S.M."/>
        </authorList>
    </citation>
    <scope>NUCLEOTIDE SEQUENCE [LARGE SCALE GENOMIC DNA]</scope>
    <source>
        <strain evidence="17 18">FSL R5-0378</strain>
    </source>
</reference>
<dbReference type="GO" id="GO:0005886">
    <property type="term" value="C:plasma membrane"/>
    <property type="evidence" value="ECO:0007669"/>
    <property type="project" value="UniProtKB-SubCell"/>
</dbReference>
<sequence length="602" mass="67785">MSTAIGRIIRRGWLFLANLSLEKKLILVFVFLLSLPITYVSYLSARSTFNSVLQNATNNAGQMADNASDTIDRYVDDLKRYTALPLYNKDVQYYLGQEHTDWYKNESMGMFLSYLSHTKKDVVAVYLVDRYDHIFYDKNGNINDLSAENQLPGWKKLLGEAGGARPILEGRHPITVNGSSTMDVISVLRTINSASSLQYLGIIVLDIDIRLFQGIVEPMDRVTQGSSLIMDEQGQLVYASGNANSVQDRLTALMTAAKGQKDGHFESTIHGTRYLTVYYTSDQTGWTTSVTIPLSKILYKVQQNSRALMVTTLILLAIALFVATFFSHALTKPLKSMVRLMRKVQHGNLDVWISPKYNDEIGMLGSHFNRMILRVKDLLTEIKLTEKRKQTADMRALQSQINPHFIYNTLESIRMLAESNDDPRVAKLTYLLGNQMRYSIVRSGDPVTIRQELEHVRNYFDLLAIRFPDKFRLIMDVPEPYLGLSVLKLVFQPIVENSVFHGLERKPGLGTITITASREQDHVVFVIGDDGVGMDADTVQQLNRSLKHGDAGGAFGIGLHNVAERVRLHYGGTCGLEVESEPGHGTRVIVRIKEELPDEDQE</sequence>
<dbReference type="Gene3D" id="3.30.565.10">
    <property type="entry name" value="Histidine kinase-like ATPase, C-terminal domain"/>
    <property type="match status" value="1"/>
</dbReference>
<dbReference type="EC" id="2.7.13.3" evidence="3"/>
<evidence type="ECO:0000256" key="9">
    <source>
        <dbReference type="ARBA" id="ARBA00022777"/>
    </source>
</evidence>